<dbReference type="SUPFAM" id="SSF56349">
    <property type="entry name" value="DNA breaking-rejoining enzymes"/>
    <property type="match status" value="1"/>
</dbReference>
<keyword evidence="1" id="KW-0233">DNA recombination</keyword>
<dbReference type="GO" id="GO:0015074">
    <property type="term" value="P:DNA integration"/>
    <property type="evidence" value="ECO:0007669"/>
    <property type="project" value="InterPro"/>
</dbReference>
<evidence type="ECO:0000313" key="3">
    <source>
        <dbReference type="Proteomes" id="UP000440578"/>
    </source>
</evidence>
<reference evidence="2 3" key="1">
    <citation type="submission" date="2019-07" db="EMBL/GenBank/DDBJ databases">
        <title>Draft genome assembly of a fouling barnacle, Amphibalanus amphitrite (Darwin, 1854): The first reference genome for Thecostraca.</title>
        <authorList>
            <person name="Kim W."/>
        </authorList>
    </citation>
    <scope>NUCLEOTIDE SEQUENCE [LARGE SCALE GENOMIC DNA]</scope>
    <source>
        <strain evidence="2">SNU_AA5</strain>
        <tissue evidence="2">Soma without cirri and trophi</tissue>
    </source>
</reference>
<accession>A0A6A4X8D1</accession>
<name>A0A6A4X8D1_AMPAM</name>
<dbReference type="Proteomes" id="UP000440578">
    <property type="component" value="Unassembled WGS sequence"/>
</dbReference>
<proteinExistence type="predicted"/>
<protein>
    <recommendedName>
        <fullName evidence="4">Tyr recombinase domain-containing protein</fullName>
    </recommendedName>
</protein>
<dbReference type="EMBL" id="VIIS01000294">
    <property type="protein sequence ID" value="KAF0310661.1"/>
    <property type="molecule type" value="Genomic_DNA"/>
</dbReference>
<dbReference type="InterPro" id="IPR011010">
    <property type="entry name" value="DNA_brk_join_enz"/>
</dbReference>
<dbReference type="Gene3D" id="1.10.443.10">
    <property type="entry name" value="Intergrase catalytic core"/>
    <property type="match status" value="1"/>
</dbReference>
<dbReference type="PANTHER" id="PTHR34605:SF3">
    <property type="entry name" value="P CELL-TYPE AGGLUTINATION PROTEIN MAP4-LIKE-RELATED"/>
    <property type="match status" value="1"/>
</dbReference>
<evidence type="ECO:0000256" key="1">
    <source>
        <dbReference type="ARBA" id="ARBA00023172"/>
    </source>
</evidence>
<dbReference type="GO" id="GO:0003677">
    <property type="term" value="F:DNA binding"/>
    <property type="evidence" value="ECO:0007669"/>
    <property type="project" value="InterPro"/>
</dbReference>
<dbReference type="AlphaFoldDB" id="A0A6A4X8D1"/>
<comment type="caution">
    <text evidence="2">The sequence shown here is derived from an EMBL/GenBank/DDBJ whole genome shotgun (WGS) entry which is preliminary data.</text>
</comment>
<dbReference type="PANTHER" id="PTHR34605">
    <property type="entry name" value="PHAGE_INTEGRASE DOMAIN-CONTAINING PROTEIN"/>
    <property type="match status" value="1"/>
</dbReference>
<organism evidence="2 3">
    <name type="scientific">Amphibalanus amphitrite</name>
    <name type="common">Striped barnacle</name>
    <name type="synonym">Balanus amphitrite</name>
    <dbReference type="NCBI Taxonomy" id="1232801"/>
    <lineage>
        <taxon>Eukaryota</taxon>
        <taxon>Metazoa</taxon>
        <taxon>Ecdysozoa</taxon>
        <taxon>Arthropoda</taxon>
        <taxon>Crustacea</taxon>
        <taxon>Multicrustacea</taxon>
        <taxon>Cirripedia</taxon>
        <taxon>Thoracica</taxon>
        <taxon>Thoracicalcarea</taxon>
        <taxon>Balanomorpha</taxon>
        <taxon>Balanoidea</taxon>
        <taxon>Balanidae</taxon>
        <taxon>Amphibalaninae</taxon>
        <taxon>Amphibalanus</taxon>
    </lineage>
</organism>
<sequence length="261" mass="28696">MSLTGASHTTVSAHLAGLRHWHIAKGQPWHGRTERIRLALRAVAKSPRPPRPSRLPITVPLLLRLRRRLRREPLPATDRRAAWAAVTLGFFGALRGSEYLAPGTARYSRRRTCLRKHVTLKTDSLTLHLPASKTDQTGRGADITLPRLEGPACPLRAMRAYLASTSHLPGHVPLFVLESGSYATIPWLNGVFRRYLPSPAGRFSTHSLRIGFATAAAAAGATDNTIRASGRWQGSSHVRYIQGPRRDVWHACLAVNATSGR</sequence>
<dbReference type="OrthoDB" id="415455at2759"/>
<evidence type="ECO:0008006" key="4">
    <source>
        <dbReference type="Google" id="ProtNLM"/>
    </source>
</evidence>
<keyword evidence="3" id="KW-1185">Reference proteome</keyword>
<dbReference type="GO" id="GO:0006310">
    <property type="term" value="P:DNA recombination"/>
    <property type="evidence" value="ECO:0007669"/>
    <property type="project" value="UniProtKB-KW"/>
</dbReference>
<evidence type="ECO:0000313" key="2">
    <source>
        <dbReference type="EMBL" id="KAF0310661.1"/>
    </source>
</evidence>
<dbReference type="InterPro" id="IPR013762">
    <property type="entry name" value="Integrase-like_cat_sf"/>
</dbReference>
<gene>
    <name evidence="2" type="ORF">FJT64_018366</name>
</gene>
<dbReference type="InterPro" id="IPR052925">
    <property type="entry name" value="Phage_Integrase-like_Recomb"/>
</dbReference>